<evidence type="ECO:0000313" key="2">
    <source>
        <dbReference type="EMBL" id="MBD2608401.1"/>
    </source>
</evidence>
<dbReference type="Proteomes" id="UP000660380">
    <property type="component" value="Unassembled WGS sequence"/>
</dbReference>
<organism evidence="2 3">
    <name type="scientific">Scytonema hofmannii FACHB-248</name>
    <dbReference type="NCBI Taxonomy" id="1842502"/>
    <lineage>
        <taxon>Bacteria</taxon>
        <taxon>Bacillati</taxon>
        <taxon>Cyanobacteriota</taxon>
        <taxon>Cyanophyceae</taxon>
        <taxon>Nostocales</taxon>
        <taxon>Scytonemataceae</taxon>
        <taxon>Scytonema</taxon>
    </lineage>
</organism>
<dbReference type="EMBL" id="JACJTA010000092">
    <property type="protein sequence ID" value="MBD2608401.1"/>
    <property type="molecule type" value="Genomic_DNA"/>
</dbReference>
<evidence type="ECO:0008006" key="4">
    <source>
        <dbReference type="Google" id="ProtNLM"/>
    </source>
</evidence>
<protein>
    <recommendedName>
        <fullName evidence="4">Replication origin-binding protein domain-containing protein</fullName>
    </recommendedName>
</protein>
<dbReference type="RefSeq" id="WP_206757767.1">
    <property type="nucleotide sequence ID" value="NZ_JACJTA010000092.1"/>
</dbReference>
<feature type="compositionally biased region" description="Polar residues" evidence="1">
    <location>
        <begin position="390"/>
        <end position="399"/>
    </location>
</feature>
<dbReference type="InterPro" id="IPR049996">
    <property type="entry name" value="Slr7037-like"/>
</dbReference>
<evidence type="ECO:0000313" key="3">
    <source>
        <dbReference type="Proteomes" id="UP000660380"/>
    </source>
</evidence>
<sequence>MSLTPTSTTRPCPICEDTKGNCRHHHEESNHLCMTFADTRFGEIINGYKCLAHFDLWAAFCLDNSQEWTQSQRENWLSEQTAKRQLVQKQRQDFLKGLLSVEERDRQYRTINDKLSLSKYHVHKALAKKRGLHENEIWFAYNRGWVRTWQPGLEIKDISPKLAGINPNNETLTGVRGIAIAATDGQGHIVGHQIAADDRDKYGKYIWLSSRGKGGNSPHLPNGELPLFVWRHPEATQISETWLVEGSLKSLIVALKVWLRENRTDIQVIGAAGANFKGSSETFKQAIAVQTTKTVKLFPDGGAIYNQQIVKNYKAAIDLAVSDGFDVSVGWWGQYEKARNDIDEIQNFGIINYISPSEFFGLADKSADSDQNNSQPTQQVNTDESEESSQLDSQPKQQANNWQWDKWLKSRKFTPDVVINQAEFSFDGIDIPQSDAIIAVKSGLGTGKTNALINEIKKANLNGFGTYIPGYRNNLLLQTTERALVNDVAMYHLHLDDEGHLMLLDKESNIVSCIDSFKKVDGHIKGRDIHIDETCSVFLYAVNGGTLGNEQATILRIFKKALAESNRIFLYDGNLADIYVDFVAKIAAKKHVIKIENRQKIPPHNIFFIEGIDEDGEIKKGDRSPLVKFLLRPEVKSWIFADSKERTKVLYKLLTESGKTGYVLNSETTSEGWAKEFLADPNKFVLNKKPDFIILSPTAESGISCTVNGYFTHKFSFYAGVLATNSQHQSTVRLRDNIIPHYIFCPEFSTIRDRSTPMTYSEKVMGEILKDRIMQSLMLASESAENPQSAKEIMIQALVRNDDDWWVFSLKLAALDQFEMNNYRKCFIHALREAGHNVTIEQWDTAIKVKEAESEARVEIQKQHAKEVFEAVEFNSIEEANKKAKASPNKATQRRIEKTRLLDRLPGINFSELWSDEFIYQCKIKNREFIRQQERFWLLSNYDTSQKRHESIWNHAALSEDFFSRRVSAMGHDAIWALRELKILDFTTRPLEYHKDSPEVISLVNTLRSRNDIQLALRISSFEPETVNGKERLRILSNLLDYIGYKTQFAQRKRIKTDNGVIQTRYYRIVPTGTPSACATPPPIVNKPEGYGTPPQATDCATPLPIVNKPEGYGTPPQATDCATPPPIVNKPEGYGTPPELVNNTPSSQFDLLAARQAILSCIEYKFTTWMQSDKSKVSWSVEEVAIAIQPEESAHNHVVDHTTEEWLQPENLTETANWLGACENAEMLGTVRAAVPAYALKEACKLLPKFKLIQIKQWVLHLNSLMVSIVEDTATQPSQQLVTDENLADTAALLQSCDNVEMLADLRACCFDFIIEKASELISPTLKQWVCSWLSYWRAEEKCKPNYSG</sequence>
<proteinExistence type="predicted"/>
<gene>
    <name evidence="2" type="ORF">H6G81_28755</name>
</gene>
<keyword evidence="3" id="KW-1185">Reference proteome</keyword>
<dbReference type="NCBIfam" id="NF042913">
    <property type="entry name" value="CyRepA1"/>
    <property type="match status" value="1"/>
</dbReference>
<name>A0ABR8GZE4_9CYAN</name>
<accession>A0ABR8GZE4</accession>
<comment type="caution">
    <text evidence="2">The sequence shown here is derived from an EMBL/GenBank/DDBJ whole genome shotgun (WGS) entry which is preliminary data.</text>
</comment>
<feature type="compositionally biased region" description="Polar residues" evidence="1">
    <location>
        <begin position="369"/>
        <end position="382"/>
    </location>
</feature>
<reference evidence="2 3" key="1">
    <citation type="journal article" date="2020" name="ISME J.">
        <title>Comparative genomics reveals insights into cyanobacterial evolution and habitat adaptation.</title>
        <authorList>
            <person name="Chen M.Y."/>
            <person name="Teng W.K."/>
            <person name="Zhao L."/>
            <person name="Hu C.X."/>
            <person name="Zhou Y.K."/>
            <person name="Han B.P."/>
            <person name="Song L.R."/>
            <person name="Shu W.S."/>
        </authorList>
    </citation>
    <scope>NUCLEOTIDE SEQUENCE [LARGE SCALE GENOMIC DNA]</scope>
    <source>
        <strain evidence="2 3">FACHB-248</strain>
    </source>
</reference>
<feature type="region of interest" description="Disordered" evidence="1">
    <location>
        <begin position="364"/>
        <end position="399"/>
    </location>
</feature>
<evidence type="ECO:0000256" key="1">
    <source>
        <dbReference type="SAM" id="MobiDB-lite"/>
    </source>
</evidence>